<sequence>MSSTSAAQYKKEKKVIEEKVSKVRQVVPTIKTNEIILALHNYDLDVERTIQAFLEEGSGALGDWENTAAKSKKSKKKNNTATKANSTTSSTVDSTTGTLKQNGKSTSSNNGYKNGYTNGVTSTVVSASSSAVKPKQAPKITTTSNLDNIDRLNNDEKSKVLSAELNALNRHQTDLNKVQKQFDGEISNAETSIAQCFKEIRQIAAERERQLLSALSRVREEGTHYLSARHSELRHLQSSAQNSSEDSVVAELKRFLANKQHDLELGHVTRFVYDNSQLVNSIARFGEIVSINGATVLTPIVHSHPSQSNEIKHATSHSSLVSSVGEDSGLGQISPVANEKNTAVHVEGSGIKMQSNAISVDQLAEIQRQLAEQLKAQGIDPSVLAGACSTAPPPRRRQQQQHHQNGNNKKQQNGNKKKPSIELSIFN</sequence>
<name>A0AC34FAH0_9BILA</name>
<dbReference type="WBParaSite" id="ES5_v2.g14250.t1">
    <property type="protein sequence ID" value="ES5_v2.g14250.t1"/>
    <property type="gene ID" value="ES5_v2.g14250"/>
</dbReference>
<organism evidence="1 2">
    <name type="scientific">Panagrolaimus sp. ES5</name>
    <dbReference type="NCBI Taxonomy" id="591445"/>
    <lineage>
        <taxon>Eukaryota</taxon>
        <taxon>Metazoa</taxon>
        <taxon>Ecdysozoa</taxon>
        <taxon>Nematoda</taxon>
        <taxon>Chromadorea</taxon>
        <taxon>Rhabditida</taxon>
        <taxon>Tylenchina</taxon>
        <taxon>Panagrolaimomorpha</taxon>
        <taxon>Panagrolaimoidea</taxon>
        <taxon>Panagrolaimidae</taxon>
        <taxon>Panagrolaimus</taxon>
    </lineage>
</organism>
<proteinExistence type="predicted"/>
<accession>A0AC34FAH0</accession>
<evidence type="ECO:0000313" key="1">
    <source>
        <dbReference type="Proteomes" id="UP000887579"/>
    </source>
</evidence>
<protein>
    <submittedName>
        <fullName evidence="2">CUE domain-containing protein</fullName>
    </submittedName>
</protein>
<evidence type="ECO:0000313" key="2">
    <source>
        <dbReference type="WBParaSite" id="ES5_v2.g14250.t1"/>
    </source>
</evidence>
<reference evidence="2" key="1">
    <citation type="submission" date="2022-11" db="UniProtKB">
        <authorList>
            <consortium name="WormBaseParasite"/>
        </authorList>
    </citation>
    <scope>IDENTIFICATION</scope>
</reference>
<dbReference type="Proteomes" id="UP000887579">
    <property type="component" value="Unplaced"/>
</dbReference>